<evidence type="ECO:0000256" key="12">
    <source>
        <dbReference type="ARBA" id="ARBA00041377"/>
    </source>
</evidence>
<protein>
    <recommendedName>
        <fullName evidence="11">3-oxo-tetronate kinase</fullName>
        <ecNumber evidence="10">2.7.1.217</ecNumber>
    </recommendedName>
    <alternativeName>
        <fullName evidence="12">3-dehydrotetronate 4-kinase</fullName>
    </alternativeName>
</protein>
<accession>A0A512C1N4</accession>
<comment type="catalytic activity">
    <reaction evidence="8">
        <text>3-dehydro-D-erythronate + ATP = 3-dehydro-4-O-phospho-D-erythronate + ADP + H(+)</text>
        <dbReference type="Rhea" id="RHEA:52556"/>
        <dbReference type="ChEBI" id="CHEBI:15378"/>
        <dbReference type="ChEBI" id="CHEBI:30616"/>
        <dbReference type="ChEBI" id="CHEBI:57958"/>
        <dbReference type="ChEBI" id="CHEBI:136593"/>
        <dbReference type="ChEBI" id="CHEBI:456216"/>
        <dbReference type="EC" id="2.7.1.217"/>
    </reaction>
</comment>
<dbReference type="InterPro" id="IPR042213">
    <property type="entry name" value="NBD_C_sf"/>
</dbReference>
<evidence type="ECO:0000256" key="7">
    <source>
        <dbReference type="ARBA" id="ARBA00035898"/>
    </source>
</evidence>
<comment type="similarity">
    <text evidence="1">Belongs to the four-carbon acid sugar kinase family.</text>
</comment>
<dbReference type="InterPro" id="IPR010737">
    <property type="entry name" value="4-carb_acid_sugar_kinase_N"/>
</dbReference>
<dbReference type="InterPro" id="IPR050007">
    <property type="entry name" value="OtnK"/>
</dbReference>
<dbReference type="RefSeq" id="WP_147022858.1">
    <property type="nucleotide sequence ID" value="NZ_BJYU01000152.1"/>
</dbReference>
<dbReference type="Gene3D" id="3.40.980.20">
    <property type="entry name" value="Four-carbon acid sugar kinase, nucleotide binding domain"/>
    <property type="match status" value="1"/>
</dbReference>
<keyword evidence="6" id="KW-0119">Carbohydrate metabolism</keyword>
<dbReference type="Proteomes" id="UP000321085">
    <property type="component" value="Unassembled WGS sequence"/>
</dbReference>
<keyword evidence="2" id="KW-0808">Transferase</keyword>
<gene>
    <name evidence="15" type="ORF">MAE02_58070</name>
</gene>
<evidence type="ECO:0000313" key="16">
    <source>
        <dbReference type="Proteomes" id="UP000321085"/>
    </source>
</evidence>
<dbReference type="GO" id="GO:0016301">
    <property type="term" value="F:kinase activity"/>
    <property type="evidence" value="ECO:0007669"/>
    <property type="project" value="UniProtKB-KW"/>
</dbReference>
<keyword evidence="4 15" id="KW-0418">Kinase</keyword>
<sequence>MHIGVIADDFTGASDIANTLAKGWADGGGLRTTQFLGIPVTAAPADCEAGVVSLKSRSIPAAEAVAQSLAALEWLQAQGCRQIVFKYCSTFDSTPQGNIGPVGEALAQALGVRGVPACPAFPGAGRTVFQGHLFVGDRLLSESSVATHPLNPMTDPDIRRWLTRQSTEPVGLVPHQTVRQGAAPIRTALDRAGAGGERLVIVDAISDEDLVAIGEACADLKLITGGSGIALGLPRNLIAQGVVTGRRGAFTGVQGPEAILAGSCSRTTLAQIELHRSDHAVLEVDVDAVIRNEVTPSDVVEFIRANEGLQPLVFSSNTPANVAAYQARYGTGTVAHALEQLFAQAARILVDGGLRRLVVAGGETSGAVVSALGLQSLEIGPEIDPGVPVLIDRGTSLALALKSGNFGAPDFFAKALAALEARP</sequence>
<keyword evidence="5" id="KW-0067">ATP-binding</keyword>
<dbReference type="InterPro" id="IPR031475">
    <property type="entry name" value="NBD_C"/>
</dbReference>
<evidence type="ECO:0000259" key="14">
    <source>
        <dbReference type="Pfam" id="PF17042"/>
    </source>
</evidence>
<feature type="domain" description="Four-carbon acid sugar kinase N-terminal" evidence="13">
    <location>
        <begin position="3"/>
        <end position="232"/>
    </location>
</feature>
<evidence type="ECO:0000256" key="10">
    <source>
        <dbReference type="ARBA" id="ARBA00039095"/>
    </source>
</evidence>
<evidence type="ECO:0000256" key="5">
    <source>
        <dbReference type="ARBA" id="ARBA00022840"/>
    </source>
</evidence>
<proteinExistence type="inferred from homology"/>
<evidence type="ECO:0000256" key="3">
    <source>
        <dbReference type="ARBA" id="ARBA00022741"/>
    </source>
</evidence>
<dbReference type="NCBIfam" id="NF043035">
    <property type="entry name" value="OxoTetrKin"/>
    <property type="match status" value="1"/>
</dbReference>
<dbReference type="EC" id="2.7.1.217" evidence="10"/>
<organism evidence="15 16">
    <name type="scientific">Microvirga aerophila</name>
    <dbReference type="NCBI Taxonomy" id="670291"/>
    <lineage>
        <taxon>Bacteria</taxon>
        <taxon>Pseudomonadati</taxon>
        <taxon>Pseudomonadota</taxon>
        <taxon>Alphaproteobacteria</taxon>
        <taxon>Hyphomicrobiales</taxon>
        <taxon>Methylobacteriaceae</taxon>
        <taxon>Microvirga</taxon>
    </lineage>
</organism>
<evidence type="ECO:0000256" key="2">
    <source>
        <dbReference type="ARBA" id="ARBA00022679"/>
    </source>
</evidence>
<dbReference type="Pfam" id="PF07005">
    <property type="entry name" value="SBD_N"/>
    <property type="match status" value="1"/>
</dbReference>
<dbReference type="EMBL" id="BJYU01000152">
    <property type="protein sequence ID" value="GEO18111.1"/>
    <property type="molecule type" value="Genomic_DNA"/>
</dbReference>
<dbReference type="GO" id="GO:0005524">
    <property type="term" value="F:ATP binding"/>
    <property type="evidence" value="ECO:0007669"/>
    <property type="project" value="UniProtKB-KW"/>
</dbReference>
<evidence type="ECO:0000313" key="15">
    <source>
        <dbReference type="EMBL" id="GEO18111.1"/>
    </source>
</evidence>
<feature type="domain" description="Four-carbon acid sugar kinase nucleotide binding" evidence="14">
    <location>
        <begin position="258"/>
        <end position="412"/>
    </location>
</feature>
<dbReference type="InterPro" id="IPR037051">
    <property type="entry name" value="4-carb_acid_sugar_kinase_N_sf"/>
</dbReference>
<comment type="catalytic activity">
    <reaction evidence="7">
        <text>3-dehydro-L-erythronate + ATP = 3-dehydro-4-O-phospho-L-erythronate + ADP + H(+)</text>
        <dbReference type="Rhea" id="RHEA:52552"/>
        <dbReference type="ChEBI" id="CHEBI:15378"/>
        <dbReference type="ChEBI" id="CHEBI:30616"/>
        <dbReference type="ChEBI" id="CHEBI:136592"/>
        <dbReference type="ChEBI" id="CHEBI:136670"/>
        <dbReference type="ChEBI" id="CHEBI:456216"/>
        <dbReference type="EC" id="2.7.1.217"/>
    </reaction>
</comment>
<dbReference type="AlphaFoldDB" id="A0A512C1N4"/>
<evidence type="ECO:0000256" key="8">
    <source>
        <dbReference type="ARBA" id="ARBA00036346"/>
    </source>
</evidence>
<evidence type="ECO:0000256" key="9">
    <source>
        <dbReference type="ARBA" id="ARBA00037335"/>
    </source>
</evidence>
<evidence type="ECO:0000256" key="4">
    <source>
        <dbReference type="ARBA" id="ARBA00022777"/>
    </source>
</evidence>
<reference evidence="15 16" key="1">
    <citation type="submission" date="2019-07" db="EMBL/GenBank/DDBJ databases">
        <title>Whole genome shotgun sequence of Microvirga aerophila NBRC 106136.</title>
        <authorList>
            <person name="Hosoyama A."/>
            <person name="Uohara A."/>
            <person name="Ohji S."/>
            <person name="Ichikawa N."/>
        </authorList>
    </citation>
    <scope>NUCLEOTIDE SEQUENCE [LARGE SCALE GENOMIC DNA]</scope>
    <source>
        <strain evidence="15 16">NBRC 106136</strain>
    </source>
</reference>
<dbReference type="Gene3D" id="3.40.50.10840">
    <property type="entry name" value="Putative sugar-binding, N-terminal domain"/>
    <property type="match status" value="1"/>
</dbReference>
<evidence type="ECO:0000256" key="6">
    <source>
        <dbReference type="ARBA" id="ARBA00023277"/>
    </source>
</evidence>
<keyword evidence="16" id="KW-1185">Reference proteome</keyword>
<comment type="function">
    <text evidence="9">Catalyzes the ATP-dependent phosphorylation of 3-oxo-tetronate to 3-oxo-tetronate 4-phosphate.</text>
</comment>
<dbReference type="Pfam" id="PF17042">
    <property type="entry name" value="NBD_C"/>
    <property type="match status" value="1"/>
</dbReference>
<name>A0A512C1N4_9HYPH</name>
<dbReference type="SUPFAM" id="SSF142764">
    <property type="entry name" value="YgbK-like"/>
    <property type="match status" value="1"/>
</dbReference>
<evidence type="ECO:0000256" key="11">
    <source>
        <dbReference type="ARBA" id="ARBA00039461"/>
    </source>
</evidence>
<keyword evidence="3" id="KW-0547">Nucleotide-binding</keyword>
<comment type="caution">
    <text evidence="15">The sequence shown here is derived from an EMBL/GenBank/DDBJ whole genome shotgun (WGS) entry which is preliminary data.</text>
</comment>
<evidence type="ECO:0000259" key="13">
    <source>
        <dbReference type="Pfam" id="PF07005"/>
    </source>
</evidence>
<evidence type="ECO:0000256" key="1">
    <source>
        <dbReference type="ARBA" id="ARBA00005715"/>
    </source>
</evidence>